<organism evidence="2 3">
    <name type="scientific">Prorocentrum cordatum</name>
    <dbReference type="NCBI Taxonomy" id="2364126"/>
    <lineage>
        <taxon>Eukaryota</taxon>
        <taxon>Sar</taxon>
        <taxon>Alveolata</taxon>
        <taxon>Dinophyceae</taxon>
        <taxon>Prorocentrales</taxon>
        <taxon>Prorocentraceae</taxon>
        <taxon>Prorocentrum</taxon>
    </lineage>
</organism>
<evidence type="ECO:0000313" key="3">
    <source>
        <dbReference type="Proteomes" id="UP001189429"/>
    </source>
</evidence>
<feature type="non-terminal residue" evidence="2">
    <location>
        <position position="1"/>
    </location>
</feature>
<gene>
    <name evidence="2" type="ORF">PCOR1329_LOCUS3714</name>
</gene>
<feature type="region of interest" description="Disordered" evidence="1">
    <location>
        <begin position="101"/>
        <end position="121"/>
    </location>
</feature>
<feature type="compositionally biased region" description="Low complexity" evidence="1">
    <location>
        <begin position="293"/>
        <end position="310"/>
    </location>
</feature>
<evidence type="ECO:0000313" key="2">
    <source>
        <dbReference type="EMBL" id="CAK0793409.1"/>
    </source>
</evidence>
<comment type="caution">
    <text evidence="2">The sequence shown here is derived from an EMBL/GenBank/DDBJ whole genome shotgun (WGS) entry which is preliminary data.</text>
</comment>
<feature type="compositionally biased region" description="Basic residues" evidence="1">
    <location>
        <begin position="282"/>
        <end position="292"/>
    </location>
</feature>
<keyword evidence="3" id="KW-1185">Reference proteome</keyword>
<dbReference type="Proteomes" id="UP001189429">
    <property type="component" value="Unassembled WGS sequence"/>
</dbReference>
<proteinExistence type="predicted"/>
<evidence type="ECO:0000256" key="1">
    <source>
        <dbReference type="SAM" id="MobiDB-lite"/>
    </source>
</evidence>
<protein>
    <submittedName>
        <fullName evidence="2">Uncharacterized protein</fullName>
    </submittedName>
</protein>
<feature type="non-terminal residue" evidence="2">
    <location>
        <position position="411"/>
    </location>
</feature>
<dbReference type="EMBL" id="CAUYUJ010000958">
    <property type="protein sequence ID" value="CAK0793409.1"/>
    <property type="molecule type" value="Genomic_DNA"/>
</dbReference>
<sequence length="411" mass="44491">AIFPDNIMGLSYSQQQNNTHRTPEGKIIREPGAEEPISSGSAGPVGVASPRNAIEHAALVEAAQHNRSADFFARQIGGAITEETTKGLEVAFGKLADKHSKDEKFRAEHKKGTDKGDSYHSIHNRDEAAKFRANWAKLRFKKLKEEKVHAKTWRRIDRAKGECEPFGAIVLAYGGWMCASAIVGATNVSNKCMLMGPPWYIRRVQSGLIESLVLRFEFEEEFDQCWSHMMLEYTEGELDDSTDAGKQAREEGGGAPAAKAEGEPEAAATPQASAKPTARATAKGKGKAKAKARAGATTGADDTPDVTTPGKARLQEMSSSAGKFKSMCQSATSQASDLAGTIVASPEWACAKGGAREQKLQSLTKSVKDGLNSWHNEFLMSPDIAVFKKKCTSDRLLVEWSSMLALKSKVE</sequence>
<feature type="region of interest" description="Disordered" evidence="1">
    <location>
        <begin position="237"/>
        <end position="318"/>
    </location>
</feature>
<name>A0ABN9PSD1_9DINO</name>
<accession>A0ABN9PSD1</accession>
<reference evidence="2" key="1">
    <citation type="submission" date="2023-10" db="EMBL/GenBank/DDBJ databases">
        <authorList>
            <person name="Chen Y."/>
            <person name="Shah S."/>
            <person name="Dougan E. K."/>
            <person name="Thang M."/>
            <person name="Chan C."/>
        </authorList>
    </citation>
    <scope>NUCLEOTIDE SEQUENCE [LARGE SCALE GENOMIC DNA]</scope>
</reference>